<feature type="domain" description="USP" evidence="9">
    <location>
        <begin position="248"/>
        <end position="831"/>
    </location>
</feature>
<dbReference type="SUPFAM" id="SSF54001">
    <property type="entry name" value="Cysteine proteinases"/>
    <property type="match status" value="1"/>
</dbReference>
<evidence type="ECO:0000256" key="6">
    <source>
        <dbReference type="ARBA" id="ARBA00022801"/>
    </source>
</evidence>
<dbReference type="PANTHER" id="PTHR21646">
    <property type="entry name" value="UBIQUITIN CARBOXYL-TERMINAL HYDROLASE"/>
    <property type="match status" value="1"/>
</dbReference>
<dbReference type="Proteomes" id="UP000179807">
    <property type="component" value="Unassembled WGS sequence"/>
</dbReference>
<dbReference type="InterPro" id="IPR006615">
    <property type="entry name" value="Pept_C19_DUSP"/>
</dbReference>
<dbReference type="GO" id="GO:0006508">
    <property type="term" value="P:proteolysis"/>
    <property type="evidence" value="ECO:0007669"/>
    <property type="project" value="UniProtKB-KW"/>
</dbReference>
<dbReference type="RefSeq" id="XP_068351510.1">
    <property type="nucleotide sequence ID" value="XM_068494605.1"/>
</dbReference>
<dbReference type="GeneID" id="94829309"/>
<evidence type="ECO:0000313" key="11">
    <source>
        <dbReference type="EMBL" id="OHS98373.1"/>
    </source>
</evidence>
<keyword evidence="6 11" id="KW-0378">Hydrolase</keyword>
<dbReference type="InterPro" id="IPR001394">
    <property type="entry name" value="Peptidase_C19_UCH"/>
</dbReference>
<dbReference type="AlphaFoldDB" id="A0A1J4JLE5"/>
<sequence>MTIPDKKEQRNIIRKLEQEPLTPGETACAIAQTWFTCWQKYVGYPKGSEPIDTDEMSLPPIDNKSIAENGRLKTDLLERVNYQIINRKTYEQLLDWFGGGPQINIKVVEDDNGRMSAITRIIPIELYYQGRKKKTETYSLMKVGELHQIARKLFEVPESQETKLIEYFNKRISSDMEDEKYIRDFHIIARNCILLDSKGENGVWDSDHLKFATSTSTSAPENVIAKSPTRTKNQTSPSRDGESQRGIVGFSNLGNTCFFNSGTQCLMNTRPLIKYMLNDDWEADLNEKNPIGMKGNLAKAFASLAKEVWSGESSVIAPRQLKSVVGKYAPQFSGWGQQDSQELILFTLDGVHEDLNRCKKKAQIEPVEGDGTDDESTAIEAWKRHKMRNDSIVVDLIHGQLRSRLICPECHKKTVVFDPFMSIQMPINRPHTVKLTFTFIPFEYTAERQVMKCSVPCSASGINNDDLAVEISKRINRDVKVITGARHYASASLSWGIREEPSSTATYYAFEVPDPVNGQYMVCSIKMEKKKKANSFSYYNSTVEIGTPFLLDVKSLPDNFDTDTEELTKQVEERLSVLWNPPKDLVMSESMESLKQKLSQTKDSEIKDDEKIAVSVSKSYYSDTKSLAKNCKLVITSTATILVNTEYQGLSYESLLMHSVDENDSENSMKGNKDLITLKSCFEYFSTPEVLDEDNKWFCPKCRQFVCAEKKLDVWSVPEILIIQLKRFIAGRWMTRKLDQYVDFPEELDMKKFVIGPQKNDESLKYCLYAVSNHMGGLGGGHYTAYAKVQDPNGPPNKNAPWYSFNDSHASPCSESTVHTSSAYVLFYERIKQ</sequence>
<feature type="domain" description="DUSP" evidence="10">
    <location>
        <begin position="4"/>
        <end position="109"/>
    </location>
</feature>
<accession>A0A1J4JLE5</accession>
<evidence type="ECO:0000313" key="12">
    <source>
        <dbReference type="Proteomes" id="UP000179807"/>
    </source>
</evidence>
<keyword evidence="7" id="KW-0788">Thiol protease</keyword>
<evidence type="ECO:0000256" key="5">
    <source>
        <dbReference type="ARBA" id="ARBA00022786"/>
    </source>
</evidence>
<dbReference type="PROSITE" id="PS50235">
    <property type="entry name" value="USP_3"/>
    <property type="match status" value="1"/>
</dbReference>
<comment type="catalytic activity">
    <reaction evidence="1">
        <text>Thiol-dependent hydrolysis of ester, thioester, amide, peptide and isopeptide bonds formed by the C-terminal Gly of ubiquitin (a 76-residue protein attached to proteins as an intracellular targeting signal).</text>
        <dbReference type="EC" id="3.4.19.12"/>
    </reaction>
</comment>
<evidence type="ECO:0000256" key="7">
    <source>
        <dbReference type="ARBA" id="ARBA00022807"/>
    </source>
</evidence>
<gene>
    <name evidence="11" type="primary">UBP9</name>
    <name evidence="11" type="ORF">TRFO_08970</name>
</gene>
<dbReference type="PROSITE" id="PS00973">
    <property type="entry name" value="USP_2"/>
    <property type="match status" value="1"/>
</dbReference>
<dbReference type="SMART" id="SM00695">
    <property type="entry name" value="DUSP"/>
    <property type="match status" value="1"/>
</dbReference>
<dbReference type="OrthoDB" id="265776at2759"/>
<dbReference type="InterPro" id="IPR028889">
    <property type="entry name" value="USP"/>
</dbReference>
<dbReference type="PANTHER" id="PTHR21646:SF24">
    <property type="entry name" value="UBIQUITIN CARBOXYL-TERMINAL HYDROLASE"/>
    <property type="match status" value="1"/>
</dbReference>
<dbReference type="Gene3D" id="3.90.70.10">
    <property type="entry name" value="Cysteine proteinases"/>
    <property type="match status" value="2"/>
</dbReference>
<dbReference type="InterPro" id="IPR035927">
    <property type="entry name" value="DUSP-like_sf"/>
</dbReference>
<feature type="region of interest" description="Disordered" evidence="8">
    <location>
        <begin position="220"/>
        <end position="246"/>
    </location>
</feature>
<dbReference type="PROSITE" id="PS51283">
    <property type="entry name" value="DUSP"/>
    <property type="match status" value="1"/>
</dbReference>
<protein>
    <recommendedName>
        <fullName evidence="3">ubiquitinyl hydrolase 1</fullName>
        <ecNumber evidence="3">3.4.19.12</ecNumber>
    </recommendedName>
</protein>
<dbReference type="Gene3D" id="3.30.2230.10">
    <property type="entry name" value="DUSP-like"/>
    <property type="match status" value="1"/>
</dbReference>
<keyword evidence="4" id="KW-0645">Protease</keyword>
<feature type="compositionally biased region" description="Polar residues" evidence="8">
    <location>
        <begin position="228"/>
        <end position="238"/>
    </location>
</feature>
<evidence type="ECO:0000259" key="10">
    <source>
        <dbReference type="PROSITE" id="PS51283"/>
    </source>
</evidence>
<evidence type="ECO:0000256" key="2">
    <source>
        <dbReference type="ARBA" id="ARBA00009085"/>
    </source>
</evidence>
<dbReference type="InterPro" id="IPR038765">
    <property type="entry name" value="Papain-like_cys_pep_sf"/>
</dbReference>
<dbReference type="GO" id="GO:0004843">
    <property type="term" value="F:cysteine-type deubiquitinase activity"/>
    <property type="evidence" value="ECO:0007669"/>
    <property type="project" value="UniProtKB-EC"/>
</dbReference>
<keyword evidence="12" id="KW-1185">Reference proteome</keyword>
<dbReference type="VEuPathDB" id="TrichDB:TRFO_08970"/>
<evidence type="ECO:0000256" key="3">
    <source>
        <dbReference type="ARBA" id="ARBA00012759"/>
    </source>
</evidence>
<dbReference type="GO" id="GO:0016579">
    <property type="term" value="P:protein deubiquitination"/>
    <property type="evidence" value="ECO:0007669"/>
    <property type="project" value="InterPro"/>
</dbReference>
<reference evidence="11" key="1">
    <citation type="submission" date="2016-10" db="EMBL/GenBank/DDBJ databases">
        <authorList>
            <person name="Benchimol M."/>
            <person name="Almeida L.G."/>
            <person name="Vasconcelos A.T."/>
            <person name="Perreira-Neves A."/>
            <person name="Rosa I.A."/>
            <person name="Tasca T."/>
            <person name="Bogo M.R."/>
            <person name="de Souza W."/>
        </authorList>
    </citation>
    <scope>NUCLEOTIDE SEQUENCE [LARGE SCALE GENOMIC DNA]</scope>
    <source>
        <strain evidence="11">K</strain>
    </source>
</reference>
<dbReference type="Pfam" id="PF06337">
    <property type="entry name" value="DUSP"/>
    <property type="match status" value="1"/>
</dbReference>
<dbReference type="CDD" id="cd02674">
    <property type="entry name" value="Peptidase_C19R"/>
    <property type="match status" value="1"/>
</dbReference>
<dbReference type="SUPFAM" id="SSF143791">
    <property type="entry name" value="DUSP-like"/>
    <property type="match status" value="1"/>
</dbReference>
<dbReference type="InterPro" id="IPR018200">
    <property type="entry name" value="USP_CS"/>
</dbReference>
<dbReference type="EMBL" id="MLAK01001060">
    <property type="protein sequence ID" value="OHS98373.1"/>
    <property type="molecule type" value="Genomic_DNA"/>
</dbReference>
<organism evidence="11 12">
    <name type="scientific">Tritrichomonas foetus</name>
    <dbReference type="NCBI Taxonomy" id="1144522"/>
    <lineage>
        <taxon>Eukaryota</taxon>
        <taxon>Metamonada</taxon>
        <taxon>Parabasalia</taxon>
        <taxon>Tritrichomonadida</taxon>
        <taxon>Tritrichomonadidae</taxon>
        <taxon>Tritrichomonas</taxon>
    </lineage>
</organism>
<dbReference type="Pfam" id="PF00443">
    <property type="entry name" value="UCH"/>
    <property type="match status" value="1"/>
</dbReference>
<evidence type="ECO:0000256" key="1">
    <source>
        <dbReference type="ARBA" id="ARBA00000707"/>
    </source>
</evidence>
<dbReference type="EC" id="3.4.19.12" evidence="3"/>
<comment type="caution">
    <text evidence="11">The sequence shown here is derived from an EMBL/GenBank/DDBJ whole genome shotgun (WGS) entry which is preliminary data.</text>
</comment>
<keyword evidence="5" id="KW-0833">Ubl conjugation pathway</keyword>
<evidence type="ECO:0000256" key="8">
    <source>
        <dbReference type="SAM" id="MobiDB-lite"/>
    </source>
</evidence>
<dbReference type="InterPro" id="IPR050185">
    <property type="entry name" value="Ub_carboxyl-term_hydrolase"/>
</dbReference>
<name>A0A1J4JLE5_9EUKA</name>
<evidence type="ECO:0000259" key="9">
    <source>
        <dbReference type="PROSITE" id="PS50235"/>
    </source>
</evidence>
<evidence type="ECO:0000256" key="4">
    <source>
        <dbReference type="ARBA" id="ARBA00022670"/>
    </source>
</evidence>
<proteinExistence type="inferred from homology"/>
<comment type="similarity">
    <text evidence="2">Belongs to the peptidase C19 family.</text>
</comment>